<proteinExistence type="predicted"/>
<dbReference type="Gramene" id="mRNA:HanXRQr2_Chr04g0150301">
    <property type="protein sequence ID" value="CDS:HanXRQr2_Chr04g0150301.1"/>
    <property type="gene ID" value="HanXRQr2_Chr04g0150301"/>
</dbReference>
<evidence type="ECO:0000313" key="2">
    <source>
        <dbReference type="Proteomes" id="UP000215914"/>
    </source>
</evidence>
<gene>
    <name evidence="1" type="ORF">HanXRQr2_Chr04g0150301</name>
</gene>
<dbReference type="Proteomes" id="UP000215914">
    <property type="component" value="Unassembled WGS sequence"/>
</dbReference>
<reference evidence="1" key="1">
    <citation type="journal article" date="2017" name="Nature">
        <title>The sunflower genome provides insights into oil metabolism, flowering and Asterid evolution.</title>
        <authorList>
            <person name="Badouin H."/>
            <person name="Gouzy J."/>
            <person name="Grassa C.J."/>
            <person name="Murat F."/>
            <person name="Staton S.E."/>
            <person name="Cottret L."/>
            <person name="Lelandais-Briere C."/>
            <person name="Owens G.L."/>
            <person name="Carrere S."/>
            <person name="Mayjonade B."/>
            <person name="Legrand L."/>
            <person name="Gill N."/>
            <person name="Kane N.C."/>
            <person name="Bowers J.E."/>
            <person name="Hubner S."/>
            <person name="Bellec A."/>
            <person name="Berard A."/>
            <person name="Berges H."/>
            <person name="Blanchet N."/>
            <person name="Boniface M.C."/>
            <person name="Brunel D."/>
            <person name="Catrice O."/>
            <person name="Chaidir N."/>
            <person name="Claudel C."/>
            <person name="Donnadieu C."/>
            <person name="Faraut T."/>
            <person name="Fievet G."/>
            <person name="Helmstetter N."/>
            <person name="King M."/>
            <person name="Knapp S.J."/>
            <person name="Lai Z."/>
            <person name="Le Paslier M.C."/>
            <person name="Lippi Y."/>
            <person name="Lorenzon L."/>
            <person name="Mandel J.R."/>
            <person name="Marage G."/>
            <person name="Marchand G."/>
            <person name="Marquand E."/>
            <person name="Bret-Mestries E."/>
            <person name="Morien E."/>
            <person name="Nambeesan S."/>
            <person name="Nguyen T."/>
            <person name="Pegot-Espagnet P."/>
            <person name="Pouilly N."/>
            <person name="Raftis F."/>
            <person name="Sallet E."/>
            <person name="Schiex T."/>
            <person name="Thomas J."/>
            <person name="Vandecasteele C."/>
            <person name="Vares D."/>
            <person name="Vear F."/>
            <person name="Vautrin S."/>
            <person name="Crespi M."/>
            <person name="Mangin B."/>
            <person name="Burke J.M."/>
            <person name="Salse J."/>
            <person name="Munos S."/>
            <person name="Vincourt P."/>
            <person name="Rieseberg L.H."/>
            <person name="Langlade N.B."/>
        </authorList>
    </citation>
    <scope>NUCLEOTIDE SEQUENCE</scope>
    <source>
        <tissue evidence="1">Leaves</tissue>
    </source>
</reference>
<sequence>MLPCSTYQNSVSLKLSNISCNKQKNEILLTITNLKRIILMRGKGCFGLTKRSASSFFNAGRLI</sequence>
<dbReference type="EMBL" id="MNCJ02000319">
    <property type="protein sequence ID" value="KAF5808852.1"/>
    <property type="molecule type" value="Genomic_DNA"/>
</dbReference>
<protein>
    <submittedName>
        <fullName evidence="1">Uncharacterized protein</fullName>
    </submittedName>
</protein>
<evidence type="ECO:0000313" key="1">
    <source>
        <dbReference type="EMBL" id="KAF5808852.1"/>
    </source>
</evidence>
<keyword evidence="2" id="KW-1185">Reference proteome</keyword>
<comment type="caution">
    <text evidence="1">The sequence shown here is derived from an EMBL/GenBank/DDBJ whole genome shotgun (WGS) entry which is preliminary data.</text>
</comment>
<accession>A0A9K3NQ20</accession>
<organism evidence="1 2">
    <name type="scientific">Helianthus annuus</name>
    <name type="common">Common sunflower</name>
    <dbReference type="NCBI Taxonomy" id="4232"/>
    <lineage>
        <taxon>Eukaryota</taxon>
        <taxon>Viridiplantae</taxon>
        <taxon>Streptophyta</taxon>
        <taxon>Embryophyta</taxon>
        <taxon>Tracheophyta</taxon>
        <taxon>Spermatophyta</taxon>
        <taxon>Magnoliopsida</taxon>
        <taxon>eudicotyledons</taxon>
        <taxon>Gunneridae</taxon>
        <taxon>Pentapetalae</taxon>
        <taxon>asterids</taxon>
        <taxon>campanulids</taxon>
        <taxon>Asterales</taxon>
        <taxon>Asteraceae</taxon>
        <taxon>Asteroideae</taxon>
        <taxon>Heliantheae alliance</taxon>
        <taxon>Heliantheae</taxon>
        <taxon>Helianthus</taxon>
    </lineage>
</organism>
<reference evidence="1" key="2">
    <citation type="submission" date="2020-06" db="EMBL/GenBank/DDBJ databases">
        <title>Helianthus annuus Genome sequencing and assembly Release 2.</title>
        <authorList>
            <person name="Gouzy J."/>
            <person name="Langlade N."/>
            <person name="Munos S."/>
        </authorList>
    </citation>
    <scope>NUCLEOTIDE SEQUENCE</scope>
    <source>
        <tissue evidence="1">Leaves</tissue>
    </source>
</reference>
<dbReference type="AlphaFoldDB" id="A0A9K3NQ20"/>
<name>A0A9K3NQ20_HELAN</name>